<proteinExistence type="predicted"/>
<evidence type="ECO:0000313" key="1">
    <source>
        <dbReference type="EMBL" id="HJG88598.1"/>
    </source>
</evidence>
<reference evidence="1" key="1">
    <citation type="journal article" date="2021" name="PeerJ">
        <title>Extensive microbial diversity within the chicken gut microbiome revealed by metagenomics and culture.</title>
        <authorList>
            <person name="Gilroy R."/>
            <person name="Ravi A."/>
            <person name="Getino M."/>
            <person name="Pursley I."/>
            <person name="Horton D.L."/>
            <person name="Alikhan N.F."/>
            <person name="Baker D."/>
            <person name="Gharbi K."/>
            <person name="Hall N."/>
            <person name="Watson M."/>
            <person name="Adriaenssens E.M."/>
            <person name="Foster-Nyarko E."/>
            <person name="Jarju S."/>
            <person name="Secka A."/>
            <person name="Antonio M."/>
            <person name="Oren A."/>
            <person name="Chaudhuri R.R."/>
            <person name="La Ragione R."/>
            <person name="Hildebrand F."/>
            <person name="Pallen M.J."/>
        </authorList>
    </citation>
    <scope>NUCLEOTIDE SEQUENCE</scope>
    <source>
        <strain evidence="1">CHK121-7720</strain>
    </source>
</reference>
<name>A0A921SUG7_9BACT</name>
<dbReference type="EMBL" id="DYUD01000012">
    <property type="protein sequence ID" value="HJG88598.1"/>
    <property type="molecule type" value="Genomic_DNA"/>
</dbReference>
<evidence type="ECO:0008006" key="3">
    <source>
        <dbReference type="Google" id="ProtNLM"/>
    </source>
</evidence>
<accession>A0A921SUG7</accession>
<gene>
    <name evidence="1" type="ORF">K8U91_03860</name>
</gene>
<evidence type="ECO:0000313" key="2">
    <source>
        <dbReference type="Proteomes" id="UP000757103"/>
    </source>
</evidence>
<protein>
    <recommendedName>
        <fullName evidence="3">Outer membrane protein beta-barrel domain-containing protein</fullName>
    </recommendedName>
</protein>
<dbReference type="Proteomes" id="UP000757103">
    <property type="component" value="Unassembled WGS sequence"/>
</dbReference>
<sequence>MKNWKYILILIGIILPGQSLLHAQELDSAAVTTPVRQTVPLTALTPAAAVDEPDTIVEKRGFNRKKYKRGLRNYLFIPKKQWIMGLTLSHGEFDSKDNNLLIFVKDFNFKGNITTLNPFLGYFIKDNECIGIKLGYSHLSANLDNLSIDIDEDMQFNLSDMRYLGETFSASIFHRAYIGIDRNKRFGFFNETELAFSSGSNRFVRGSDENLRNTKTTTSEIKLGLNPGFCVFIMNNISTSVSFGVAGLRYGTIKQTTNNVETGSRRSSGADFKLNLFNINIGMCLHI</sequence>
<reference evidence="1" key="2">
    <citation type="submission" date="2021-09" db="EMBL/GenBank/DDBJ databases">
        <authorList>
            <person name="Gilroy R."/>
        </authorList>
    </citation>
    <scope>NUCLEOTIDE SEQUENCE</scope>
    <source>
        <strain evidence="1">CHK121-7720</strain>
    </source>
</reference>
<comment type="caution">
    <text evidence="1">The sequence shown here is derived from an EMBL/GenBank/DDBJ whole genome shotgun (WGS) entry which is preliminary data.</text>
</comment>
<organism evidence="1 2">
    <name type="scientific">Barnesiella viscericola</name>
    <dbReference type="NCBI Taxonomy" id="397865"/>
    <lineage>
        <taxon>Bacteria</taxon>
        <taxon>Pseudomonadati</taxon>
        <taxon>Bacteroidota</taxon>
        <taxon>Bacteroidia</taxon>
        <taxon>Bacteroidales</taxon>
        <taxon>Barnesiellaceae</taxon>
        <taxon>Barnesiella</taxon>
    </lineage>
</organism>
<dbReference type="RefSeq" id="WP_273305639.1">
    <property type="nucleotide sequence ID" value="NZ_CASDXW010000020.1"/>
</dbReference>
<dbReference type="AlphaFoldDB" id="A0A921SUG7"/>